<organism evidence="3 4">
    <name type="scientific">Aquisalibacillus elongatus</name>
    <dbReference type="NCBI Taxonomy" id="485577"/>
    <lineage>
        <taxon>Bacteria</taxon>
        <taxon>Bacillati</taxon>
        <taxon>Bacillota</taxon>
        <taxon>Bacilli</taxon>
        <taxon>Bacillales</taxon>
        <taxon>Bacillaceae</taxon>
        <taxon>Aquisalibacillus</taxon>
    </lineage>
</organism>
<dbReference type="GO" id="GO:0016491">
    <property type="term" value="F:oxidoreductase activity"/>
    <property type="evidence" value="ECO:0007669"/>
    <property type="project" value="UniProtKB-KW"/>
</dbReference>
<evidence type="ECO:0000313" key="3">
    <source>
        <dbReference type="EMBL" id="RPF52181.1"/>
    </source>
</evidence>
<proteinExistence type="predicted"/>
<accession>A0A3N5C6X2</accession>
<protein>
    <submittedName>
        <fullName evidence="3">Sarcosine oxidase subunit alpha</fullName>
    </submittedName>
</protein>
<evidence type="ECO:0000256" key="1">
    <source>
        <dbReference type="ARBA" id="ARBA00023002"/>
    </source>
</evidence>
<dbReference type="PRINTS" id="PR00469">
    <property type="entry name" value="PNDRDTASEII"/>
</dbReference>
<dbReference type="InterPro" id="IPR023753">
    <property type="entry name" value="FAD/NAD-binding_dom"/>
</dbReference>
<dbReference type="PRINTS" id="PR00368">
    <property type="entry name" value="FADPNR"/>
</dbReference>
<dbReference type="EMBL" id="RKRF01000010">
    <property type="protein sequence ID" value="RPF52181.1"/>
    <property type="molecule type" value="Genomic_DNA"/>
</dbReference>
<dbReference type="SUPFAM" id="SSF51905">
    <property type="entry name" value="FAD/NAD(P)-binding domain"/>
    <property type="match status" value="1"/>
</dbReference>
<keyword evidence="1" id="KW-0560">Oxidoreductase</keyword>
<dbReference type="Proteomes" id="UP000276443">
    <property type="component" value="Unassembled WGS sequence"/>
</dbReference>
<keyword evidence="4" id="KW-1185">Reference proteome</keyword>
<dbReference type="RefSeq" id="WP_124222386.1">
    <property type="nucleotide sequence ID" value="NZ_RKRF01000010.1"/>
</dbReference>
<feature type="domain" description="FAD/NAD(P)-binding" evidence="2">
    <location>
        <begin position="4"/>
        <end position="343"/>
    </location>
</feature>
<dbReference type="InterPro" id="IPR036188">
    <property type="entry name" value="FAD/NAD-bd_sf"/>
</dbReference>
<evidence type="ECO:0000313" key="4">
    <source>
        <dbReference type="Proteomes" id="UP000276443"/>
    </source>
</evidence>
<dbReference type="PANTHER" id="PTHR42949:SF3">
    <property type="entry name" value="ANAEROBIC GLYCEROL-3-PHOSPHATE DEHYDROGENASE SUBUNIT B"/>
    <property type="match status" value="1"/>
</dbReference>
<comment type="caution">
    <text evidence="3">The sequence shown here is derived from an EMBL/GenBank/DDBJ whole genome shotgun (WGS) entry which is preliminary data.</text>
</comment>
<gene>
    <name evidence="3" type="ORF">EDC24_2171</name>
</gene>
<dbReference type="InterPro" id="IPR051691">
    <property type="entry name" value="Metab_Enz_Cyan_OpOx_G3PDH"/>
</dbReference>
<name>A0A3N5C6X2_9BACI</name>
<evidence type="ECO:0000259" key="2">
    <source>
        <dbReference type="Pfam" id="PF07992"/>
    </source>
</evidence>
<dbReference type="PANTHER" id="PTHR42949">
    <property type="entry name" value="ANAEROBIC GLYCEROL-3-PHOSPHATE DEHYDROGENASE SUBUNIT B"/>
    <property type="match status" value="1"/>
</dbReference>
<dbReference type="Pfam" id="PF07992">
    <property type="entry name" value="Pyr_redox_2"/>
    <property type="match status" value="1"/>
</dbReference>
<dbReference type="AlphaFoldDB" id="A0A3N5C6X2"/>
<reference evidence="3 4" key="1">
    <citation type="submission" date="2018-11" db="EMBL/GenBank/DDBJ databases">
        <title>Genomic Encyclopedia of Type Strains, Phase IV (KMG-IV): sequencing the most valuable type-strain genomes for metagenomic binning, comparative biology and taxonomic classification.</title>
        <authorList>
            <person name="Goeker M."/>
        </authorList>
    </citation>
    <scope>NUCLEOTIDE SEQUENCE [LARGE SCALE GENOMIC DNA]</scope>
    <source>
        <strain evidence="3 4">DSM 18090</strain>
    </source>
</reference>
<dbReference type="OrthoDB" id="9776839at2"/>
<sequence>MTNDVIIIGAGPAGLSAAITCAKHGMNVVVIDEYYKPGGRLLGQLYEEPDGSWWNGIKESDKLYNQAINSGVQLKLSVPVINIERQGTEWNVFTNMETLQANNLLVATGAAESPAPVPGWTLPGVMSVGAAQVMTNVQRVKPGEKGIIIGVNVLSAAIAQELKLANISVESMTLPKINSMNHDYAIPKNVVNSLLHVSHLSPSPIIKIGSNLMKYKLINKLALKFYPNKGIKMWDIPIQLKKAVTQIYGTDKVEGVTIANVDDYGQIIPKSEKSIEVDFVCISGGLYPLAELAAIAGCPFYMIEELGGYVPLHNERMETPLSGLFVAGNITGIEGAKVAAAQGTVAGLSIVNNTLNSAFEFELEEAIKQVRIIREENPIQFHPHIQNGRKKMQKYWNEYFANNQESFII</sequence>
<dbReference type="Gene3D" id="3.50.50.60">
    <property type="entry name" value="FAD/NAD(P)-binding domain"/>
    <property type="match status" value="4"/>
</dbReference>